<dbReference type="OrthoDB" id="6437161at2759"/>
<evidence type="ECO:0000313" key="2">
    <source>
        <dbReference type="Proteomes" id="UP000499080"/>
    </source>
</evidence>
<dbReference type="PANTHER" id="PTHR46888:SF1">
    <property type="entry name" value="RIBONUCLEASE H"/>
    <property type="match status" value="1"/>
</dbReference>
<name>A0A4Y2NGJ6_ARAVE</name>
<organism evidence="1 2">
    <name type="scientific">Araneus ventricosus</name>
    <name type="common">Orbweaver spider</name>
    <name type="synonym">Epeira ventricosa</name>
    <dbReference type="NCBI Taxonomy" id="182803"/>
    <lineage>
        <taxon>Eukaryota</taxon>
        <taxon>Metazoa</taxon>
        <taxon>Ecdysozoa</taxon>
        <taxon>Arthropoda</taxon>
        <taxon>Chelicerata</taxon>
        <taxon>Arachnida</taxon>
        <taxon>Araneae</taxon>
        <taxon>Araneomorphae</taxon>
        <taxon>Entelegynae</taxon>
        <taxon>Araneoidea</taxon>
        <taxon>Araneidae</taxon>
        <taxon>Araneus</taxon>
    </lineage>
</organism>
<dbReference type="EMBL" id="BGPR01009202">
    <property type="protein sequence ID" value="GBN38568.1"/>
    <property type="molecule type" value="Genomic_DNA"/>
</dbReference>
<reference evidence="1 2" key="1">
    <citation type="journal article" date="2019" name="Sci. Rep.">
        <title>Orb-weaving spider Araneus ventricosus genome elucidates the spidroin gene catalogue.</title>
        <authorList>
            <person name="Kono N."/>
            <person name="Nakamura H."/>
            <person name="Ohtoshi R."/>
            <person name="Moran D.A.P."/>
            <person name="Shinohara A."/>
            <person name="Yoshida Y."/>
            <person name="Fujiwara M."/>
            <person name="Mori M."/>
            <person name="Tomita M."/>
            <person name="Arakawa K."/>
        </authorList>
    </citation>
    <scope>NUCLEOTIDE SEQUENCE [LARGE SCALE GENOMIC DNA]</scope>
</reference>
<protein>
    <submittedName>
        <fullName evidence="1">Uncharacterized protein</fullName>
    </submittedName>
</protein>
<gene>
    <name evidence="1" type="ORF">AVEN_132321_1</name>
</gene>
<accession>A0A4Y2NGJ6</accession>
<proteinExistence type="predicted"/>
<evidence type="ECO:0000313" key="1">
    <source>
        <dbReference type="EMBL" id="GBN38568.1"/>
    </source>
</evidence>
<dbReference type="Proteomes" id="UP000499080">
    <property type="component" value="Unassembled WGS sequence"/>
</dbReference>
<dbReference type="PANTHER" id="PTHR46888">
    <property type="entry name" value="ZINC KNUCKLE DOMAINCONTAINING PROTEIN-RELATED"/>
    <property type="match status" value="1"/>
</dbReference>
<dbReference type="AlphaFoldDB" id="A0A4Y2NGJ6"/>
<keyword evidence="2" id="KW-1185">Reference proteome</keyword>
<comment type="caution">
    <text evidence="1">The sequence shown here is derived from an EMBL/GenBank/DDBJ whole genome shotgun (WGS) entry which is preliminary data.</text>
</comment>
<sequence length="217" mass="24962">MGIQIVHNKLQKLEKLDTDNLGSLIRSVKTIKIPIPVRSKSFNQFFHPSEKSFQNKHVPNELKSKILLNIFGEKINNLLVYVSQEVLRDYEKIKDLVLKGFEPTQQQCPSSFTKVQKLPSQTYVQFASRLCASFDYYCHLRKVSEFKSLCDLIVSDKIFETRGRELMTQIGDKQGENFFRPQKLGRELDIYLSSRGKSSIELTNRNAAGENKRVGGN</sequence>